<evidence type="ECO:0000313" key="1">
    <source>
        <dbReference type="EMBL" id="KAI6089274.1"/>
    </source>
</evidence>
<reference evidence="1 2" key="1">
    <citation type="journal article" date="2022" name="New Phytol.">
        <title>Ecological generalism drives hyperdiversity of secondary metabolite gene clusters in xylarialean endophytes.</title>
        <authorList>
            <person name="Franco M.E.E."/>
            <person name="Wisecaver J.H."/>
            <person name="Arnold A.E."/>
            <person name="Ju Y.M."/>
            <person name="Slot J.C."/>
            <person name="Ahrendt S."/>
            <person name="Moore L.P."/>
            <person name="Eastman K.E."/>
            <person name="Scott K."/>
            <person name="Konkel Z."/>
            <person name="Mondo S.J."/>
            <person name="Kuo A."/>
            <person name="Hayes R.D."/>
            <person name="Haridas S."/>
            <person name="Andreopoulos B."/>
            <person name="Riley R."/>
            <person name="LaButti K."/>
            <person name="Pangilinan J."/>
            <person name="Lipzen A."/>
            <person name="Amirebrahimi M."/>
            <person name="Yan J."/>
            <person name="Adam C."/>
            <person name="Keymanesh K."/>
            <person name="Ng V."/>
            <person name="Louie K."/>
            <person name="Northen T."/>
            <person name="Drula E."/>
            <person name="Henrissat B."/>
            <person name="Hsieh H.M."/>
            <person name="Youens-Clark K."/>
            <person name="Lutzoni F."/>
            <person name="Miadlikowska J."/>
            <person name="Eastwood D.C."/>
            <person name="Hamelin R.C."/>
            <person name="Grigoriev I.V."/>
            <person name="U'Ren J.M."/>
        </authorList>
    </citation>
    <scope>NUCLEOTIDE SEQUENCE [LARGE SCALE GENOMIC DNA]</scope>
    <source>
        <strain evidence="1 2">ER1909</strain>
    </source>
</reference>
<name>A0ACC0D984_9PEZI</name>
<proteinExistence type="predicted"/>
<evidence type="ECO:0000313" key="2">
    <source>
        <dbReference type="Proteomes" id="UP001497680"/>
    </source>
</evidence>
<gene>
    <name evidence="1" type="ORF">F4821DRAFT_231506</name>
</gene>
<dbReference type="EMBL" id="MU394296">
    <property type="protein sequence ID" value="KAI6089274.1"/>
    <property type="molecule type" value="Genomic_DNA"/>
</dbReference>
<organism evidence="1 2">
    <name type="scientific">Hypoxylon rubiginosum</name>
    <dbReference type="NCBI Taxonomy" id="110542"/>
    <lineage>
        <taxon>Eukaryota</taxon>
        <taxon>Fungi</taxon>
        <taxon>Dikarya</taxon>
        <taxon>Ascomycota</taxon>
        <taxon>Pezizomycotina</taxon>
        <taxon>Sordariomycetes</taxon>
        <taxon>Xylariomycetidae</taxon>
        <taxon>Xylariales</taxon>
        <taxon>Hypoxylaceae</taxon>
        <taxon>Hypoxylon</taxon>
    </lineage>
</organism>
<keyword evidence="2" id="KW-1185">Reference proteome</keyword>
<protein>
    <submittedName>
        <fullName evidence="1">Uncharacterized protein</fullName>
    </submittedName>
</protein>
<dbReference type="Proteomes" id="UP001497680">
    <property type="component" value="Unassembled WGS sequence"/>
</dbReference>
<sequence>MIPHLILQLCLCNVRVAETPSSAKDVKGRTNDRCPKPLPPSRWRAIPGRSPRNMCDPVYPRHSCVLQRVRRKLRYYFCIEMAADRACFLPRARSKGDMIKT</sequence>
<accession>A0ACC0D984</accession>
<comment type="caution">
    <text evidence="1">The sequence shown here is derived from an EMBL/GenBank/DDBJ whole genome shotgun (WGS) entry which is preliminary data.</text>
</comment>